<feature type="domain" description="Lipopolysaccharide assembly protein A" evidence="7">
    <location>
        <begin position="73"/>
        <end position="127"/>
    </location>
</feature>
<dbReference type="RefSeq" id="WP_086891157.1">
    <property type="nucleotide sequence ID" value="NZ_CP021252.1"/>
</dbReference>
<evidence type="ECO:0000256" key="6">
    <source>
        <dbReference type="SAM" id="Phobius"/>
    </source>
</evidence>
<dbReference type="Proteomes" id="UP000250197">
    <property type="component" value="Chromosome"/>
</dbReference>
<keyword evidence="3 6" id="KW-1133">Transmembrane helix</keyword>
<gene>
    <name evidence="8" type="ORF">CBE89_05645</name>
</gene>
<organism evidence="8 9">
    <name type="scientific">Corynebacterium striatum</name>
    <dbReference type="NCBI Taxonomy" id="43770"/>
    <lineage>
        <taxon>Bacteria</taxon>
        <taxon>Bacillati</taxon>
        <taxon>Actinomycetota</taxon>
        <taxon>Actinomycetes</taxon>
        <taxon>Mycobacteriales</taxon>
        <taxon>Corynebacteriaceae</taxon>
        <taxon>Corynebacterium</taxon>
    </lineage>
</organism>
<evidence type="ECO:0000256" key="4">
    <source>
        <dbReference type="ARBA" id="ARBA00023136"/>
    </source>
</evidence>
<evidence type="ECO:0000256" key="5">
    <source>
        <dbReference type="SAM" id="MobiDB-lite"/>
    </source>
</evidence>
<dbReference type="InterPro" id="IPR010445">
    <property type="entry name" value="LapA_dom"/>
</dbReference>
<evidence type="ECO:0000313" key="8">
    <source>
        <dbReference type="EMBL" id="ART21041.1"/>
    </source>
</evidence>
<evidence type="ECO:0000256" key="1">
    <source>
        <dbReference type="ARBA" id="ARBA00022475"/>
    </source>
</evidence>
<proteinExistence type="predicted"/>
<keyword evidence="4 6" id="KW-0472">Membrane</keyword>
<accession>A0A2Z2J359</accession>
<evidence type="ECO:0000256" key="3">
    <source>
        <dbReference type="ARBA" id="ARBA00022989"/>
    </source>
</evidence>
<evidence type="ECO:0000256" key="2">
    <source>
        <dbReference type="ARBA" id="ARBA00022692"/>
    </source>
</evidence>
<keyword evidence="2 6" id="KW-0812">Transmembrane</keyword>
<evidence type="ECO:0000313" key="9">
    <source>
        <dbReference type="Proteomes" id="UP000250197"/>
    </source>
</evidence>
<feature type="region of interest" description="Disordered" evidence="5">
    <location>
        <begin position="1"/>
        <end position="24"/>
    </location>
</feature>
<reference evidence="8 9" key="1">
    <citation type="submission" date="2017-05" db="EMBL/GenBank/DDBJ databases">
        <title>Complete genome sequence of Corynebacterium striatum KC-Na-1 isolated from Neophocaena asiaeorientalis in Korea.</title>
        <authorList>
            <person name="Kim J.H."/>
            <person name="Lee K."/>
        </authorList>
    </citation>
    <scope>NUCLEOTIDE SEQUENCE [LARGE SCALE GENOMIC DNA]</scope>
    <source>
        <strain evidence="8 9">KC-Na-01</strain>
    </source>
</reference>
<dbReference type="KEGG" id="cstr:CBE89_05645"/>
<dbReference type="Pfam" id="PF06305">
    <property type="entry name" value="LapA_dom"/>
    <property type="match status" value="1"/>
</dbReference>
<dbReference type="GO" id="GO:0005886">
    <property type="term" value="C:plasma membrane"/>
    <property type="evidence" value="ECO:0007669"/>
    <property type="project" value="InterPro"/>
</dbReference>
<dbReference type="AlphaFoldDB" id="A0A2Z2J359"/>
<evidence type="ECO:0000259" key="7">
    <source>
        <dbReference type="Pfam" id="PF06305"/>
    </source>
</evidence>
<protein>
    <recommendedName>
        <fullName evidence="7">Lipopolysaccharide assembly protein A domain-containing protein</fullName>
    </recommendedName>
</protein>
<feature type="transmembrane region" description="Helical" evidence="6">
    <location>
        <begin position="93"/>
        <end position="115"/>
    </location>
</feature>
<name>A0A2Z2J359_CORST</name>
<sequence>MTNQEFPTNEPTAATEHTSDYVTETAPATHSEVETAYSSSEDAKVKGSFAASTWVALIVGFLLLIVLIVFILQNQQKVPMNFLNWSGEFPAGIAYLIFAIAGALIMALVGMWRMFELRRQVRKQAKQHR</sequence>
<dbReference type="EMBL" id="CP021252">
    <property type="protein sequence ID" value="ART21041.1"/>
    <property type="molecule type" value="Genomic_DNA"/>
</dbReference>
<keyword evidence="1" id="KW-1003">Cell membrane</keyword>
<feature type="transmembrane region" description="Helical" evidence="6">
    <location>
        <begin position="54"/>
        <end position="73"/>
    </location>
</feature>